<dbReference type="OrthoDB" id="2116030at2759"/>
<evidence type="ECO:0000313" key="6">
    <source>
        <dbReference type="Proteomes" id="UP000077266"/>
    </source>
</evidence>
<proteinExistence type="inferred from homology"/>
<dbReference type="EMBL" id="KV426119">
    <property type="protein sequence ID" value="KZV87650.1"/>
    <property type="molecule type" value="Genomic_DNA"/>
</dbReference>
<feature type="region of interest" description="Disordered" evidence="4">
    <location>
        <begin position="56"/>
        <end position="76"/>
    </location>
</feature>
<evidence type="ECO:0000256" key="3">
    <source>
        <dbReference type="ARBA" id="ARBA00043970"/>
    </source>
</evidence>
<dbReference type="InParanoid" id="A0A165ETJ3"/>
<keyword evidence="6" id="KW-1185">Reference proteome</keyword>
<dbReference type="GO" id="GO:0005739">
    <property type="term" value="C:mitochondrion"/>
    <property type="evidence" value="ECO:0007669"/>
    <property type="project" value="UniProtKB-SubCell"/>
</dbReference>
<sequence length="108" mass="11429">MRVTTSVRRLHPQLIHFLGKRAAPTHAHEPAPHPQAPADVASHFQDFLRKISSYTAPARASSSKASGSGSGSKALNFWDAPTKLTQTAVPLTDAEMDAVLSGGASLSR</sequence>
<dbReference type="GO" id="GO:0006103">
    <property type="term" value="P:2-oxoglutarate metabolic process"/>
    <property type="evidence" value="ECO:0007669"/>
    <property type="project" value="InterPro"/>
</dbReference>
<evidence type="ECO:0000313" key="5">
    <source>
        <dbReference type="EMBL" id="KZV87650.1"/>
    </source>
</evidence>
<dbReference type="Proteomes" id="UP000077266">
    <property type="component" value="Unassembled WGS sequence"/>
</dbReference>
<evidence type="ECO:0000256" key="1">
    <source>
        <dbReference type="ARBA" id="ARBA00004173"/>
    </source>
</evidence>
<evidence type="ECO:0000256" key="2">
    <source>
        <dbReference type="ARBA" id="ARBA00023128"/>
    </source>
</evidence>
<comment type="subcellular location">
    <subcellularLocation>
        <location evidence="1">Mitochondrion</location>
    </subcellularLocation>
</comment>
<evidence type="ECO:0000256" key="4">
    <source>
        <dbReference type="SAM" id="MobiDB-lite"/>
    </source>
</evidence>
<keyword evidence="2" id="KW-0496">Mitochondrion</keyword>
<name>A0A165ETJ3_EXIGL</name>
<gene>
    <name evidence="5" type="ORF">EXIGLDRAFT_697342</name>
</gene>
<feature type="region of interest" description="Disordered" evidence="4">
    <location>
        <begin position="20"/>
        <end position="40"/>
    </location>
</feature>
<dbReference type="Pfam" id="PF10937">
    <property type="entry name" value="Kgd4-YMR31"/>
    <property type="match status" value="1"/>
</dbReference>
<reference evidence="5 6" key="1">
    <citation type="journal article" date="2016" name="Mol. Biol. Evol.">
        <title>Comparative Genomics of Early-Diverging Mushroom-Forming Fungi Provides Insights into the Origins of Lignocellulose Decay Capabilities.</title>
        <authorList>
            <person name="Nagy L.G."/>
            <person name="Riley R."/>
            <person name="Tritt A."/>
            <person name="Adam C."/>
            <person name="Daum C."/>
            <person name="Floudas D."/>
            <person name="Sun H."/>
            <person name="Yadav J.S."/>
            <person name="Pangilinan J."/>
            <person name="Larsson K.H."/>
            <person name="Matsuura K."/>
            <person name="Barry K."/>
            <person name="Labutti K."/>
            <person name="Kuo R."/>
            <person name="Ohm R.A."/>
            <person name="Bhattacharya S.S."/>
            <person name="Shirouzu T."/>
            <person name="Yoshinaga Y."/>
            <person name="Martin F.M."/>
            <person name="Grigoriev I.V."/>
            <person name="Hibbett D.S."/>
        </authorList>
    </citation>
    <scope>NUCLEOTIDE SEQUENCE [LARGE SCALE GENOMIC DNA]</scope>
    <source>
        <strain evidence="5 6">HHB12029</strain>
    </source>
</reference>
<organism evidence="5 6">
    <name type="scientific">Exidia glandulosa HHB12029</name>
    <dbReference type="NCBI Taxonomy" id="1314781"/>
    <lineage>
        <taxon>Eukaryota</taxon>
        <taxon>Fungi</taxon>
        <taxon>Dikarya</taxon>
        <taxon>Basidiomycota</taxon>
        <taxon>Agaricomycotina</taxon>
        <taxon>Agaricomycetes</taxon>
        <taxon>Auriculariales</taxon>
        <taxon>Exidiaceae</taxon>
        <taxon>Exidia</taxon>
    </lineage>
</organism>
<feature type="compositionally biased region" description="Low complexity" evidence="4">
    <location>
        <begin position="60"/>
        <end position="74"/>
    </location>
</feature>
<accession>A0A165ETJ3</accession>
<dbReference type="AlphaFoldDB" id="A0A165ETJ3"/>
<protein>
    <submittedName>
        <fullName evidence="5">Uncharacterized protein</fullName>
    </submittedName>
</protein>
<comment type="similarity">
    <text evidence="3">Belongs to the alpha-ketoglutarate dehydrogenase component 4 family.</text>
</comment>
<dbReference type="InterPro" id="IPR020373">
    <property type="entry name" value="Kgd4/YMR-31"/>
</dbReference>